<evidence type="ECO:0000313" key="2">
    <source>
        <dbReference type="EMBL" id="KKR43499.1"/>
    </source>
</evidence>
<dbReference type="SMART" id="SM00710">
    <property type="entry name" value="PbH1"/>
    <property type="match status" value="8"/>
</dbReference>
<reference evidence="2 3" key="1">
    <citation type="journal article" date="2015" name="Nature">
        <title>rRNA introns, odd ribosomes, and small enigmatic genomes across a large radiation of phyla.</title>
        <authorList>
            <person name="Brown C.T."/>
            <person name="Hug L.A."/>
            <person name="Thomas B.C."/>
            <person name="Sharon I."/>
            <person name="Castelle C.J."/>
            <person name="Singh A."/>
            <person name="Wilkins M.J."/>
            <person name="Williams K.H."/>
            <person name="Banfield J.F."/>
        </authorList>
    </citation>
    <scope>NUCLEOTIDE SEQUENCE [LARGE SCALE GENOMIC DNA]</scope>
</reference>
<dbReference type="EMBL" id="LBYC01000003">
    <property type="protein sequence ID" value="KKR43499.1"/>
    <property type="molecule type" value="Genomic_DNA"/>
</dbReference>
<accession>A0A0G0QST7</accession>
<dbReference type="InterPro" id="IPR011050">
    <property type="entry name" value="Pectin_lyase_fold/virulence"/>
</dbReference>
<evidence type="ECO:0000256" key="1">
    <source>
        <dbReference type="SAM" id="SignalP"/>
    </source>
</evidence>
<name>A0A0G0QST7_9BACT</name>
<organism evidence="2 3">
    <name type="scientific">Candidatus Nomurabacteria bacterium GW2011_GWF2_40_12</name>
    <dbReference type="NCBI Taxonomy" id="1618776"/>
    <lineage>
        <taxon>Bacteria</taxon>
        <taxon>Candidatus Nomuraibacteriota</taxon>
    </lineage>
</organism>
<protein>
    <submittedName>
        <fullName evidence="2">Carbohydrate binding family 6</fullName>
    </submittedName>
</protein>
<comment type="caution">
    <text evidence="2">The sequence shown here is derived from an EMBL/GenBank/DDBJ whole genome shotgun (WGS) entry which is preliminary data.</text>
</comment>
<evidence type="ECO:0000313" key="3">
    <source>
        <dbReference type="Proteomes" id="UP000034301"/>
    </source>
</evidence>
<dbReference type="SUPFAM" id="SSF51126">
    <property type="entry name" value="Pectin lyase-like"/>
    <property type="match status" value="2"/>
</dbReference>
<dbReference type="Gene3D" id="2.160.20.10">
    <property type="entry name" value="Single-stranded right-handed beta-helix, Pectin lyase-like"/>
    <property type="match status" value="1"/>
</dbReference>
<dbReference type="Proteomes" id="UP000034301">
    <property type="component" value="Unassembled WGS sequence"/>
</dbReference>
<gene>
    <name evidence="2" type="ORF">UT78_C0003G0018</name>
</gene>
<keyword evidence="1" id="KW-0732">Signal</keyword>
<sequence>MNKKIFSILILLFVISFSTTALASLTFTTDAIIGTAASAMDVGTGNTLSLQVTNNGPITIGTGLVTLGGNLTVAGLTAGRIPIVSTGGLLTSDAGLIVQGATGEQKIAGTANATLSVCASNSLNKNKCDYVATGTADEVTIQTAIDALPATGGHVLLMEGTYNVTSAILARYGLWLQGQGFGTIIQAGAGTWSPNRAVVVAKNDAATKGATAGNNITVSDMTIDIGGLTAVSGVYSWGYLGLSTNVSVQRCTIKNSGASGYGIFGSYSADLKVSNSWFETLGDSAVEIRNSTRTSLVGNSFYGVSALQIYVPSGSVTMTGNLLYNSPVFGTYTTGVYVSGFTFTGNVFKRGAGSSASFTLLNMDGAIISGNIFDSSEETSAYNTAMIILSSTAPVTRNAVVTNNTFSIGTASSGTISYPAIRVSGADGAVISENMIYSRGTTTSTGILVDNVAATGIVIKNNRIKGVGAGASRVGISVASATGVHIEGNHFDTLETGVSVAASATGTRVVGPLWTTSVTTPITDSGTGTKYHGISSLLPVYADNTAALAGGLVAGDPYRTATGVFMVTY</sequence>
<dbReference type="InterPro" id="IPR012334">
    <property type="entry name" value="Pectin_lyas_fold"/>
</dbReference>
<proteinExistence type="predicted"/>
<dbReference type="AlphaFoldDB" id="A0A0G0QST7"/>
<feature type="signal peptide" evidence="1">
    <location>
        <begin position="1"/>
        <end position="23"/>
    </location>
</feature>
<dbReference type="InterPro" id="IPR006626">
    <property type="entry name" value="PbH1"/>
</dbReference>
<feature type="chain" id="PRO_5002534130" evidence="1">
    <location>
        <begin position="24"/>
        <end position="569"/>
    </location>
</feature>